<organism evidence="1 2">
    <name type="scientific">Pisum sativum</name>
    <name type="common">Garden pea</name>
    <name type="synonym">Lathyrus oleraceus</name>
    <dbReference type="NCBI Taxonomy" id="3888"/>
    <lineage>
        <taxon>Eukaryota</taxon>
        <taxon>Viridiplantae</taxon>
        <taxon>Streptophyta</taxon>
        <taxon>Embryophyta</taxon>
        <taxon>Tracheophyta</taxon>
        <taxon>Spermatophyta</taxon>
        <taxon>Magnoliopsida</taxon>
        <taxon>eudicotyledons</taxon>
        <taxon>Gunneridae</taxon>
        <taxon>Pentapetalae</taxon>
        <taxon>rosids</taxon>
        <taxon>fabids</taxon>
        <taxon>Fabales</taxon>
        <taxon>Fabaceae</taxon>
        <taxon>Papilionoideae</taxon>
        <taxon>50 kb inversion clade</taxon>
        <taxon>NPAAA clade</taxon>
        <taxon>Hologalegina</taxon>
        <taxon>IRL clade</taxon>
        <taxon>Fabeae</taxon>
        <taxon>Lathyrus</taxon>
    </lineage>
</organism>
<dbReference type="Gramene" id="Psat07G0060100-T1">
    <property type="protein sequence ID" value="KAI5383253.1"/>
    <property type="gene ID" value="KIW84_070601"/>
</dbReference>
<accession>A0A9D4VH69</accession>
<keyword evidence="2" id="KW-1185">Reference proteome</keyword>
<evidence type="ECO:0000313" key="1">
    <source>
        <dbReference type="EMBL" id="KAI5383253.1"/>
    </source>
</evidence>
<gene>
    <name evidence="1" type="ORF">KIW84_070601</name>
</gene>
<dbReference type="Proteomes" id="UP001058974">
    <property type="component" value="Chromosome 7"/>
</dbReference>
<dbReference type="EMBL" id="JAMSHJ010000007">
    <property type="protein sequence ID" value="KAI5383253.1"/>
    <property type="molecule type" value="Genomic_DNA"/>
</dbReference>
<dbReference type="AlphaFoldDB" id="A0A9D4VH69"/>
<reference evidence="1 2" key="1">
    <citation type="journal article" date="2022" name="Nat. Genet.">
        <title>Improved pea reference genome and pan-genome highlight genomic features and evolutionary characteristics.</title>
        <authorList>
            <person name="Yang T."/>
            <person name="Liu R."/>
            <person name="Luo Y."/>
            <person name="Hu S."/>
            <person name="Wang D."/>
            <person name="Wang C."/>
            <person name="Pandey M.K."/>
            <person name="Ge S."/>
            <person name="Xu Q."/>
            <person name="Li N."/>
            <person name="Li G."/>
            <person name="Huang Y."/>
            <person name="Saxena R.K."/>
            <person name="Ji Y."/>
            <person name="Li M."/>
            <person name="Yan X."/>
            <person name="He Y."/>
            <person name="Liu Y."/>
            <person name="Wang X."/>
            <person name="Xiang C."/>
            <person name="Varshney R.K."/>
            <person name="Ding H."/>
            <person name="Gao S."/>
            <person name="Zong X."/>
        </authorList>
    </citation>
    <scope>NUCLEOTIDE SEQUENCE [LARGE SCALE GENOMIC DNA]</scope>
    <source>
        <strain evidence="1 2">cv. Zhongwan 6</strain>
    </source>
</reference>
<name>A0A9D4VH69_PEA</name>
<protein>
    <submittedName>
        <fullName evidence="1">Uncharacterized protein</fullName>
    </submittedName>
</protein>
<sequence>MGFLYVEMDLAKEKIRNNFNNVKKRMVNNVVERRCCEDAKKSRKDMLPVEWWNFYGDMTPELKSFSILNVELDDVIDNNVVEVDVVVTNIVQSGGGGNFELGGSGTSRNPTLVNNEDGVLSEIEFDDDTQDTDEDDGFLDNEHVNGQFEADPVRDLYCKSKDSMVGKWVMRLLGYEAKQKTNRHLDIML</sequence>
<proteinExistence type="predicted"/>
<evidence type="ECO:0000313" key="2">
    <source>
        <dbReference type="Proteomes" id="UP001058974"/>
    </source>
</evidence>
<comment type="caution">
    <text evidence="1">The sequence shown here is derived from an EMBL/GenBank/DDBJ whole genome shotgun (WGS) entry which is preliminary data.</text>
</comment>